<reference evidence="6 7" key="1">
    <citation type="journal article" date="2020" name="ISME J.">
        <title>Uncovering the hidden diversity of litter-decomposition mechanisms in mushroom-forming fungi.</title>
        <authorList>
            <person name="Floudas D."/>
            <person name="Bentzer J."/>
            <person name="Ahren D."/>
            <person name="Johansson T."/>
            <person name="Persson P."/>
            <person name="Tunlid A."/>
        </authorList>
    </citation>
    <scope>NUCLEOTIDE SEQUENCE [LARGE SCALE GENOMIC DNA]</scope>
    <source>
        <strain evidence="6 7">CBS 291.85</strain>
    </source>
</reference>
<dbReference type="AlphaFoldDB" id="A0A8H5LXV9"/>
<evidence type="ECO:0000256" key="2">
    <source>
        <dbReference type="ARBA" id="ARBA00022692"/>
    </source>
</evidence>
<keyword evidence="7" id="KW-1185">Reference proteome</keyword>
<feature type="transmembrane region" description="Helical" evidence="5">
    <location>
        <begin position="482"/>
        <end position="501"/>
    </location>
</feature>
<feature type="transmembrane region" description="Helical" evidence="5">
    <location>
        <begin position="303"/>
        <end position="321"/>
    </location>
</feature>
<comment type="caution">
    <text evidence="6">The sequence shown here is derived from an EMBL/GenBank/DDBJ whole genome shotgun (WGS) entry which is preliminary data.</text>
</comment>
<feature type="transmembrane region" description="Helical" evidence="5">
    <location>
        <begin position="159"/>
        <end position="185"/>
    </location>
</feature>
<protein>
    <submittedName>
        <fullName evidence="6">Uncharacterized protein</fullName>
    </submittedName>
</protein>
<feature type="transmembrane region" description="Helical" evidence="5">
    <location>
        <begin position="228"/>
        <end position="248"/>
    </location>
</feature>
<evidence type="ECO:0000256" key="1">
    <source>
        <dbReference type="ARBA" id="ARBA00004141"/>
    </source>
</evidence>
<keyword evidence="3 5" id="KW-1133">Transmembrane helix</keyword>
<proteinExistence type="predicted"/>
<feature type="transmembrane region" description="Helical" evidence="5">
    <location>
        <begin position="341"/>
        <end position="362"/>
    </location>
</feature>
<dbReference type="Gene3D" id="1.20.1250.20">
    <property type="entry name" value="MFS general substrate transporter like domains"/>
    <property type="match status" value="2"/>
</dbReference>
<evidence type="ECO:0000256" key="4">
    <source>
        <dbReference type="ARBA" id="ARBA00023136"/>
    </source>
</evidence>
<feature type="transmembrane region" description="Helical" evidence="5">
    <location>
        <begin position="97"/>
        <end position="120"/>
    </location>
</feature>
<sequence>MVSSHQDGPVVLPEDTPLLGTHPISENHASREFTPVTLIIFPALAYRLATTLPATTTVGIVKNIVCRQYYLSHDPDRIPSSGQMPSELCMDPNVKEIFSGTMTVLMILAALGSMFAISLLNYFTSRHGRKPGLLILIALQMISVSSLILSTYSPPLVELVLLVVFVLGDSISNLTIGTFLINLYIVDVVSSDKRTSTLSSILGWTVTGGAIAFSIGGTLTSRSHNALLVFWVSLTIMFLNFLFVLFIVPESFSKDRRIELRREREEQQAKRASNSRRLDSALGPFQQLKPTINSQTGRRNWRLVLCAVHGFLTELGTSAAVTNMVTYVTAIYDYQASTTGYMMTMVSIVSIVVLTIAIPFAVRRLLPFYKRRYLSSTNQEDPSARDRLDVHVTIFSLVCEGFASILFGRATNIGGHTVALMFWGVGAGRAPVFRSIVAASVEPLKQGSTLSAVELVSSVGSSISPMMMGSILTATIATMPSFVFSINALIIFLASSVLLFIRESDRYRKPDEDSE</sequence>
<evidence type="ECO:0000256" key="3">
    <source>
        <dbReference type="ARBA" id="ARBA00022989"/>
    </source>
</evidence>
<dbReference type="GO" id="GO:0022857">
    <property type="term" value="F:transmembrane transporter activity"/>
    <property type="evidence" value="ECO:0007669"/>
    <property type="project" value="InterPro"/>
</dbReference>
<keyword evidence="2 5" id="KW-0812">Transmembrane</keyword>
<dbReference type="Pfam" id="PF07690">
    <property type="entry name" value="MFS_1"/>
    <property type="match status" value="1"/>
</dbReference>
<gene>
    <name evidence="6" type="ORF">D9758_000903</name>
</gene>
<comment type="subcellular location">
    <subcellularLocation>
        <location evidence="1">Membrane</location>
        <topology evidence="1">Multi-pass membrane protein</topology>
    </subcellularLocation>
</comment>
<dbReference type="Proteomes" id="UP000559256">
    <property type="component" value="Unassembled WGS sequence"/>
</dbReference>
<keyword evidence="4 5" id="KW-0472">Membrane</keyword>
<dbReference type="PANTHER" id="PTHR23507">
    <property type="entry name" value="ZGC:174356"/>
    <property type="match status" value="1"/>
</dbReference>
<organism evidence="6 7">
    <name type="scientific">Tetrapyrgos nigripes</name>
    <dbReference type="NCBI Taxonomy" id="182062"/>
    <lineage>
        <taxon>Eukaryota</taxon>
        <taxon>Fungi</taxon>
        <taxon>Dikarya</taxon>
        <taxon>Basidiomycota</taxon>
        <taxon>Agaricomycotina</taxon>
        <taxon>Agaricomycetes</taxon>
        <taxon>Agaricomycetidae</taxon>
        <taxon>Agaricales</taxon>
        <taxon>Marasmiineae</taxon>
        <taxon>Marasmiaceae</taxon>
        <taxon>Tetrapyrgos</taxon>
    </lineage>
</organism>
<evidence type="ECO:0000256" key="5">
    <source>
        <dbReference type="SAM" id="Phobius"/>
    </source>
</evidence>
<dbReference type="GO" id="GO:0016020">
    <property type="term" value="C:membrane"/>
    <property type="evidence" value="ECO:0007669"/>
    <property type="project" value="UniProtKB-SubCell"/>
</dbReference>
<accession>A0A8H5LXV9</accession>
<feature type="transmembrane region" description="Helical" evidence="5">
    <location>
        <begin position="455"/>
        <end position="476"/>
    </location>
</feature>
<feature type="transmembrane region" description="Helical" evidence="5">
    <location>
        <begin position="132"/>
        <end position="153"/>
    </location>
</feature>
<dbReference type="InterPro" id="IPR011701">
    <property type="entry name" value="MFS"/>
</dbReference>
<dbReference type="InterPro" id="IPR036259">
    <property type="entry name" value="MFS_trans_sf"/>
</dbReference>
<feature type="transmembrane region" description="Helical" evidence="5">
    <location>
        <begin position="197"/>
        <end position="216"/>
    </location>
</feature>
<name>A0A8H5LXV9_9AGAR</name>
<dbReference type="EMBL" id="JAACJM010000003">
    <property type="protein sequence ID" value="KAF5373538.1"/>
    <property type="molecule type" value="Genomic_DNA"/>
</dbReference>
<evidence type="ECO:0000313" key="6">
    <source>
        <dbReference type="EMBL" id="KAF5373538.1"/>
    </source>
</evidence>
<evidence type="ECO:0000313" key="7">
    <source>
        <dbReference type="Proteomes" id="UP000559256"/>
    </source>
</evidence>
<dbReference type="SUPFAM" id="SSF103473">
    <property type="entry name" value="MFS general substrate transporter"/>
    <property type="match status" value="1"/>
</dbReference>
<dbReference type="PANTHER" id="PTHR23507:SF1">
    <property type="entry name" value="FI18259P1-RELATED"/>
    <property type="match status" value="1"/>
</dbReference>
<dbReference type="OrthoDB" id="3026777at2759"/>